<name>A0AAV3P5E8_LITER</name>
<dbReference type="GO" id="GO:1990904">
    <property type="term" value="C:ribonucleoprotein complex"/>
    <property type="evidence" value="ECO:0007669"/>
    <property type="project" value="TreeGrafter"/>
</dbReference>
<accession>A0AAV3P5E8</accession>
<comment type="caution">
    <text evidence="2">The sequence shown here is derived from an EMBL/GenBank/DDBJ whole genome shotgun (WGS) entry which is preliminary data.</text>
</comment>
<dbReference type="PANTHER" id="PTHR10693:SF75">
    <property type="entry name" value="NUCLEAR TRANSPORT FACTOR 2"/>
    <property type="match status" value="1"/>
</dbReference>
<dbReference type="SUPFAM" id="SSF54928">
    <property type="entry name" value="RNA-binding domain, RBD"/>
    <property type="match status" value="1"/>
</dbReference>
<evidence type="ECO:0000313" key="3">
    <source>
        <dbReference type="Proteomes" id="UP001454036"/>
    </source>
</evidence>
<dbReference type="Pfam" id="PF00076">
    <property type="entry name" value="RRM_1"/>
    <property type="match status" value="1"/>
</dbReference>
<dbReference type="PANTHER" id="PTHR10693">
    <property type="entry name" value="RAS GTPASE-ACTIVATING PROTEIN-BINDING PROTEIN"/>
    <property type="match status" value="1"/>
</dbReference>
<evidence type="ECO:0000313" key="2">
    <source>
        <dbReference type="EMBL" id="GAA0146820.1"/>
    </source>
</evidence>
<dbReference type="EMBL" id="BAABME010000988">
    <property type="protein sequence ID" value="GAA0146820.1"/>
    <property type="molecule type" value="Genomic_DNA"/>
</dbReference>
<dbReference type="GO" id="GO:0005829">
    <property type="term" value="C:cytosol"/>
    <property type="evidence" value="ECO:0007669"/>
    <property type="project" value="TreeGrafter"/>
</dbReference>
<organism evidence="2 3">
    <name type="scientific">Lithospermum erythrorhizon</name>
    <name type="common">Purple gromwell</name>
    <name type="synonym">Lithospermum officinale var. erythrorhizon</name>
    <dbReference type="NCBI Taxonomy" id="34254"/>
    <lineage>
        <taxon>Eukaryota</taxon>
        <taxon>Viridiplantae</taxon>
        <taxon>Streptophyta</taxon>
        <taxon>Embryophyta</taxon>
        <taxon>Tracheophyta</taxon>
        <taxon>Spermatophyta</taxon>
        <taxon>Magnoliopsida</taxon>
        <taxon>eudicotyledons</taxon>
        <taxon>Gunneridae</taxon>
        <taxon>Pentapetalae</taxon>
        <taxon>asterids</taxon>
        <taxon>lamiids</taxon>
        <taxon>Boraginales</taxon>
        <taxon>Boraginaceae</taxon>
        <taxon>Boraginoideae</taxon>
        <taxon>Lithospermeae</taxon>
        <taxon>Lithospermum</taxon>
    </lineage>
</organism>
<reference evidence="2 3" key="1">
    <citation type="submission" date="2024-01" db="EMBL/GenBank/DDBJ databases">
        <title>The complete chloroplast genome sequence of Lithospermum erythrorhizon: insights into the phylogenetic relationship among Boraginaceae species and the maternal lineages of purple gromwells.</title>
        <authorList>
            <person name="Okada T."/>
            <person name="Watanabe K."/>
        </authorList>
    </citation>
    <scope>NUCLEOTIDE SEQUENCE [LARGE SCALE GENOMIC DNA]</scope>
</reference>
<dbReference type="Gene3D" id="3.30.70.330">
    <property type="match status" value="1"/>
</dbReference>
<dbReference type="InterPro" id="IPR039539">
    <property type="entry name" value="Ras_GTPase_bind_prot"/>
</dbReference>
<dbReference type="InterPro" id="IPR012677">
    <property type="entry name" value="Nucleotide-bd_a/b_plait_sf"/>
</dbReference>
<dbReference type="Proteomes" id="UP001454036">
    <property type="component" value="Unassembled WGS sequence"/>
</dbReference>
<dbReference type="InterPro" id="IPR000504">
    <property type="entry name" value="RRM_dom"/>
</dbReference>
<protein>
    <recommendedName>
        <fullName evidence="1">RRM domain-containing protein</fullName>
    </recommendedName>
</protein>
<dbReference type="InterPro" id="IPR035979">
    <property type="entry name" value="RBD_domain_sf"/>
</dbReference>
<feature type="domain" description="RRM" evidence="1">
    <location>
        <begin position="42"/>
        <end position="102"/>
    </location>
</feature>
<keyword evidence="3" id="KW-1185">Reference proteome</keyword>
<proteinExistence type="predicted"/>
<sequence>MGNMNLNFAAALANTEVKKQDAGRMKVVIHKDQTTLNQQKSVYISRLPVDVTVQQLLFALRKFGPVKLDSITIRRTSRGSSGHFCHAFAEFQSAQHASDAVKPSKFTVGAAQPYISYRN</sequence>
<dbReference type="GO" id="GO:0003729">
    <property type="term" value="F:mRNA binding"/>
    <property type="evidence" value="ECO:0007669"/>
    <property type="project" value="TreeGrafter"/>
</dbReference>
<gene>
    <name evidence="2" type="ORF">LIER_06682</name>
</gene>
<evidence type="ECO:0000259" key="1">
    <source>
        <dbReference type="Pfam" id="PF00076"/>
    </source>
</evidence>
<dbReference type="AlphaFoldDB" id="A0AAV3P5E8"/>
<dbReference type="CDD" id="cd00590">
    <property type="entry name" value="RRM_SF"/>
    <property type="match status" value="1"/>
</dbReference>